<name>A0A1I7TX42_9PELO</name>
<dbReference type="PANTHER" id="PTHR46045:SF7">
    <property type="entry name" value="SERPENTINE RECEPTOR, CLASS U"/>
    <property type="match status" value="1"/>
</dbReference>
<feature type="transmembrane region" description="Helical" evidence="1">
    <location>
        <begin position="6"/>
        <end position="22"/>
    </location>
</feature>
<feature type="transmembrane region" description="Helical" evidence="1">
    <location>
        <begin position="34"/>
        <end position="60"/>
    </location>
</feature>
<dbReference type="InterPro" id="IPR003839">
    <property type="entry name" value="7TM_GPCR_serpentine_rcpt_Sru"/>
</dbReference>
<sequence>MFLLFIPILYIPVTIVVVYRIFSKLQSAIKEKNVNVQLFTAITVSHFLCLLFFVADFFYIRLPITGILTSWCASFQPNGYLVILLAITYHINYSVMLLPFLVAIIRLILIIKPQNHQKVPF</sequence>
<evidence type="ECO:0000313" key="2">
    <source>
        <dbReference type="Proteomes" id="UP000095282"/>
    </source>
</evidence>
<dbReference type="Pfam" id="PF10322">
    <property type="entry name" value="7TM_GPCR_Sru"/>
    <property type="match status" value="1"/>
</dbReference>
<dbReference type="eggNOG" id="ENOG502TJSS">
    <property type="taxonomic scope" value="Eukaryota"/>
</dbReference>
<keyword evidence="2" id="KW-1185">Reference proteome</keyword>
<evidence type="ECO:0000313" key="3">
    <source>
        <dbReference type="WBParaSite" id="Csp11.Scaffold629.g12671.t1"/>
    </source>
</evidence>
<dbReference type="WBParaSite" id="Csp11.Scaffold629.g12671.t1">
    <property type="protein sequence ID" value="Csp11.Scaffold629.g12671.t1"/>
    <property type="gene ID" value="Csp11.Scaffold629.g12671"/>
</dbReference>
<protein>
    <submittedName>
        <fullName evidence="3">G_PROTEIN_RECEP_F1_2 domain-containing protein</fullName>
    </submittedName>
</protein>
<reference evidence="3" key="1">
    <citation type="submission" date="2016-11" db="UniProtKB">
        <authorList>
            <consortium name="WormBaseParasite"/>
        </authorList>
    </citation>
    <scope>IDENTIFICATION</scope>
</reference>
<feature type="transmembrane region" description="Helical" evidence="1">
    <location>
        <begin position="80"/>
        <end position="109"/>
    </location>
</feature>
<accession>A0A1I7TX42</accession>
<dbReference type="Proteomes" id="UP000095282">
    <property type="component" value="Unplaced"/>
</dbReference>
<dbReference type="AlphaFoldDB" id="A0A1I7TX42"/>
<keyword evidence="1" id="KW-1133">Transmembrane helix</keyword>
<organism evidence="2 3">
    <name type="scientific">Caenorhabditis tropicalis</name>
    <dbReference type="NCBI Taxonomy" id="1561998"/>
    <lineage>
        <taxon>Eukaryota</taxon>
        <taxon>Metazoa</taxon>
        <taxon>Ecdysozoa</taxon>
        <taxon>Nematoda</taxon>
        <taxon>Chromadorea</taxon>
        <taxon>Rhabditida</taxon>
        <taxon>Rhabditina</taxon>
        <taxon>Rhabditomorpha</taxon>
        <taxon>Rhabditoidea</taxon>
        <taxon>Rhabditidae</taxon>
        <taxon>Peloderinae</taxon>
        <taxon>Caenorhabditis</taxon>
    </lineage>
</organism>
<evidence type="ECO:0000256" key="1">
    <source>
        <dbReference type="SAM" id="Phobius"/>
    </source>
</evidence>
<keyword evidence="1" id="KW-0472">Membrane</keyword>
<keyword evidence="1" id="KW-0812">Transmembrane</keyword>
<proteinExistence type="predicted"/>
<dbReference type="PANTHER" id="PTHR46045">
    <property type="entry name" value="SERPENTINE RECEPTOR, CLASS U-RELATED"/>
    <property type="match status" value="1"/>
</dbReference>